<feature type="transmembrane region" description="Helical" evidence="5">
    <location>
        <begin position="1301"/>
        <end position="1320"/>
    </location>
</feature>
<dbReference type="Proteomes" id="UP001190700">
    <property type="component" value="Unassembled WGS sequence"/>
</dbReference>
<keyword evidence="8" id="KW-1185">Reference proteome</keyword>
<dbReference type="EMBL" id="LGRX02035823">
    <property type="protein sequence ID" value="KAK3233006.1"/>
    <property type="molecule type" value="Genomic_DNA"/>
</dbReference>
<evidence type="ECO:0000256" key="3">
    <source>
        <dbReference type="ARBA" id="ARBA00022837"/>
    </source>
</evidence>
<dbReference type="CDD" id="cd00051">
    <property type="entry name" value="EFh"/>
    <property type="match status" value="1"/>
</dbReference>
<gene>
    <name evidence="7" type="ORF">CYMTET_56679</name>
</gene>
<feature type="domain" description="EF-hand" evidence="6">
    <location>
        <begin position="747"/>
        <end position="782"/>
    </location>
</feature>
<feature type="domain" description="EF-hand" evidence="6">
    <location>
        <begin position="783"/>
        <end position="818"/>
    </location>
</feature>
<evidence type="ECO:0000313" key="8">
    <source>
        <dbReference type="Proteomes" id="UP001190700"/>
    </source>
</evidence>
<feature type="domain" description="EF-hand" evidence="6">
    <location>
        <begin position="236"/>
        <end position="267"/>
    </location>
</feature>
<feature type="transmembrane region" description="Helical" evidence="5">
    <location>
        <begin position="1192"/>
        <end position="1211"/>
    </location>
</feature>
<keyword evidence="5" id="KW-0812">Transmembrane</keyword>
<dbReference type="NCBIfam" id="NF047767">
    <property type="entry name" value="LBF_2804_fam"/>
    <property type="match status" value="2"/>
</dbReference>
<evidence type="ECO:0000313" key="7">
    <source>
        <dbReference type="EMBL" id="KAK3233006.1"/>
    </source>
</evidence>
<organism evidence="7 8">
    <name type="scientific">Cymbomonas tetramitiformis</name>
    <dbReference type="NCBI Taxonomy" id="36881"/>
    <lineage>
        <taxon>Eukaryota</taxon>
        <taxon>Viridiplantae</taxon>
        <taxon>Chlorophyta</taxon>
        <taxon>Pyramimonadophyceae</taxon>
        <taxon>Pyramimonadales</taxon>
        <taxon>Pyramimonadaceae</taxon>
        <taxon>Cymbomonas</taxon>
    </lineage>
</organism>
<feature type="transmembrane region" description="Helical" evidence="5">
    <location>
        <begin position="915"/>
        <end position="939"/>
    </location>
</feature>
<dbReference type="PROSITE" id="PS00018">
    <property type="entry name" value="EF_HAND_1"/>
    <property type="match status" value="3"/>
</dbReference>
<dbReference type="Gene3D" id="1.10.238.10">
    <property type="entry name" value="EF-hand"/>
    <property type="match status" value="3"/>
</dbReference>
<dbReference type="Pfam" id="PF13499">
    <property type="entry name" value="EF-hand_7"/>
    <property type="match status" value="1"/>
</dbReference>
<dbReference type="InterPro" id="IPR051581">
    <property type="entry name" value="Ca-bind"/>
</dbReference>
<dbReference type="SMART" id="SM00054">
    <property type="entry name" value="EFh"/>
    <property type="match status" value="6"/>
</dbReference>
<sequence>MGNVISGEEEEDDLELDEIEAPEPANEGNEEPTDPDKVEVVVSDGIGGMVTSMLNAPAALGSMLDLSVLKTEAEEPDEEEKSSSLVSTQILRRTSDTTYGPAMQPKSGAVPVGIEITSKGKSTVVYNFAPSNLQKVPETDLNTMYTRYFQKVIQPQDESRQMPEHVALALDEEAQERRAAEIAADERKEKATREKEAQYLKEVLQELFEWLDTKGTGYLDERGLQVGLKMLGLGYKVEYMMSMIDVDNGGKVTLHELAAFATGLRLNPVAPMDTLRKVYTGYKEFDDGDGMLSMAEIRALMQYVDINWTVDTINDYLPMTMADMDLIELFNVVLEKELTDFSGFRVPIRFEIPLRLRWYVDRAKEDTNPNDERGYIHLYFESMPGVFEDRGRIRHLGMDTNTLVCLMMVNTVANIKAEEKAEQLGVVVKSKSKGNPHEKAAEEIENDQQFKMAVVQMDIYSTCKSRLIEEIEFWELRSALQRGMKNGLVTFSFDDFFEAVSKVVKRDNFYEWFAHVEEDSVRSAYMADMFDLLDYGDTASLDFPAFVVLMKCLGQPYNHFSLQKSLQVVDIDDSGLLKKGFLKGLLKGKNMVMLPIDLLWGVKDIFLNLDMRKQGRIKTLDLVYVLAVLADDWNWEGQDVMFDIARALVRQQVKTVSFLELISRMIDTVGSDHTVMDVMQIFKLMDTSQTGLLRSEDINIIFSAINLSSAERHGALERIMRGRNTINWVNFTQAFRQEEDNGEKWPWGILTLKKAFENVDDDNSGVISALEFRQLLQKFGVELSATQSFELFSLMDSDDGGTVSFLEFISGLALNVFQGTLIEDTITVDNIATISSFLKLADGDELLNIMDTTSMPFLERKAAGLIIDIGKKKQAKYEAQRGKHAKDYIRREGDGAYAMNKKQSSIITRFESLTIINVFVLTCILGGISSISELLAVALKPEDENDIENENLYSYYAALYLPTTFLSAVEIFLVYYIFLTNSVKIMDTAGLVFIPLNPVRAQMLTSVVREALELGHPSDEKYGIDPLRNLNTFARDFIQLLSMFKGGMTKFICKTVFKRLLARSAAKNLAPVAAMPIIALWNLLLARRVMREVRTITVGQFAVIDILHMLLIDDYRSRLALMENEGDGAYAMNKKQSSIITRFESLTIINVFVLTCILGGISSISELLAVALKPEDENDIENENLYSYYAALYLPTTFLSAVEIFLVYYIFLTNSVKIMDTAGLVFIPLNPVRAQMLTSVVREALELGHPSDEKYGIDPLRNLNTFARDFIQLLSMFKGGMTKFICKTVFKRLLARSAAKNLAPVAAMPIIALWNLLLARRVMREVRTITVGQFAVIDILHMLLIDDYRSRLALMENEVQQSMSVDEGGEGDDALIEEEENDSGDDEEVKSPGDQDDDMDDDEEMEYVIPVKEDAAEREAREMQRQQKLFEDAEERMPRLCSMWMRSGHQLHGLPLNTRKLCINAVACAIVHKTFWHPNLELVLKELIVNFKVSMDEIAHLGDIGVFLAPPTPDNECHISRLDTPCKYLVLRVFALCLMVDSDLDATEIQILQRALKTCKFQVRFRSFQKLHMKLSKLAHSAADFLVLFEGFHEIPDENLVKDEQMTIKDHIVETIKSITNVISL</sequence>
<keyword evidence="3" id="KW-0106">Calcium</keyword>
<evidence type="ECO:0000256" key="2">
    <source>
        <dbReference type="ARBA" id="ARBA00022737"/>
    </source>
</evidence>
<dbReference type="PANTHER" id="PTHR34524:SF6">
    <property type="entry name" value="CALCYPHOSINE LIKE"/>
    <property type="match status" value="1"/>
</dbReference>
<protein>
    <recommendedName>
        <fullName evidence="6">EF-hand domain-containing protein</fullName>
    </recommendedName>
</protein>
<dbReference type="SUPFAM" id="SSF47473">
    <property type="entry name" value="EF-hand"/>
    <property type="match status" value="3"/>
</dbReference>
<evidence type="ECO:0000256" key="5">
    <source>
        <dbReference type="SAM" id="Phobius"/>
    </source>
</evidence>
<name>A0AAE0BAE9_9CHLO</name>
<dbReference type="InterPro" id="IPR018247">
    <property type="entry name" value="EF_Hand_1_Ca_BS"/>
</dbReference>
<feature type="region of interest" description="Disordered" evidence="4">
    <location>
        <begin position="1379"/>
        <end position="1402"/>
    </location>
</feature>
<dbReference type="PANTHER" id="PTHR34524">
    <property type="entry name" value="CALCYPHOSIN"/>
    <property type="match status" value="1"/>
</dbReference>
<dbReference type="InterPro" id="IPR011992">
    <property type="entry name" value="EF-hand-dom_pair"/>
</dbReference>
<evidence type="ECO:0000256" key="1">
    <source>
        <dbReference type="ARBA" id="ARBA00022723"/>
    </source>
</evidence>
<keyword evidence="5" id="KW-1133">Transmembrane helix</keyword>
<accession>A0AAE0BAE9</accession>
<dbReference type="InterPro" id="IPR002048">
    <property type="entry name" value="EF_hand_dom"/>
</dbReference>
<dbReference type="PROSITE" id="PS50222">
    <property type="entry name" value="EF_HAND_2"/>
    <property type="match status" value="3"/>
</dbReference>
<feature type="region of interest" description="Disordered" evidence="4">
    <location>
        <begin position="1"/>
        <end position="38"/>
    </location>
</feature>
<keyword evidence="5" id="KW-0472">Membrane</keyword>
<feature type="transmembrane region" description="Helical" evidence="5">
    <location>
        <begin position="959"/>
        <end position="978"/>
    </location>
</feature>
<dbReference type="GO" id="GO:0005509">
    <property type="term" value="F:calcium ion binding"/>
    <property type="evidence" value="ECO:0007669"/>
    <property type="project" value="InterPro"/>
</dbReference>
<evidence type="ECO:0000256" key="4">
    <source>
        <dbReference type="SAM" id="MobiDB-lite"/>
    </source>
</evidence>
<keyword evidence="2" id="KW-0677">Repeat</keyword>
<reference evidence="7 8" key="1">
    <citation type="journal article" date="2015" name="Genome Biol. Evol.">
        <title>Comparative Genomics of a Bacterivorous Green Alga Reveals Evolutionary Causalities and Consequences of Phago-Mixotrophic Mode of Nutrition.</title>
        <authorList>
            <person name="Burns J.A."/>
            <person name="Paasch A."/>
            <person name="Narechania A."/>
            <person name="Kim E."/>
        </authorList>
    </citation>
    <scope>NUCLEOTIDE SEQUENCE [LARGE SCALE GENOMIC DNA]</scope>
    <source>
        <strain evidence="7 8">PLY_AMNH</strain>
    </source>
</reference>
<comment type="caution">
    <text evidence="7">The sequence shown here is derived from an EMBL/GenBank/DDBJ whole genome shotgun (WGS) entry which is preliminary data.</text>
</comment>
<feature type="compositionally biased region" description="Acidic residues" evidence="4">
    <location>
        <begin position="7"/>
        <end position="21"/>
    </location>
</feature>
<proteinExistence type="predicted"/>
<feature type="transmembrane region" description="Helical" evidence="5">
    <location>
        <begin position="1148"/>
        <end position="1172"/>
    </location>
</feature>
<keyword evidence="1" id="KW-0479">Metal-binding</keyword>
<evidence type="ECO:0000259" key="6">
    <source>
        <dbReference type="PROSITE" id="PS50222"/>
    </source>
</evidence>
<feature type="transmembrane region" description="Helical" evidence="5">
    <location>
        <begin position="1068"/>
        <end position="1087"/>
    </location>
</feature>